<gene>
    <name evidence="2" type="ORF">AFUS01_LOCUS24577</name>
</gene>
<evidence type="ECO:0000256" key="1">
    <source>
        <dbReference type="SAM" id="MobiDB-lite"/>
    </source>
</evidence>
<evidence type="ECO:0000313" key="2">
    <source>
        <dbReference type="EMBL" id="CAG7785989.1"/>
    </source>
</evidence>
<proteinExistence type="predicted"/>
<dbReference type="Proteomes" id="UP000708208">
    <property type="component" value="Unassembled WGS sequence"/>
</dbReference>
<sequence length="351" mass="39483">MFLINPEPHSVGHSNSKSNVAPKLRTSPLLYNFLEMEEVTRQLDSQARVPQLTGIVERLRTIVDNLQEICEQLDGLEFVTDVECKSKEERDSSSIDGLRCQLSFQSGTTNSLGSSSLVELEHHNADPGSDKVTTESNIDRRNNEAGTESCEKGRALTLEIFNESESSFSMKTGLPDYCHSNLVSPILPTQDNFVKPRSSTPLKESVNSSLAITKTPDIRKKVTKRARVDTPRYLSHNNSKGTVGNIRRQEEKLPGRKYGRRRNDYEETISWLPVASLNAQDIPIGSKIKFQYEFGGQLKPFKGRVADVGQLMMRVLHLKSPQEQGNLARDHFWKTFMKDVMIQSTAQASKI</sequence>
<dbReference type="EMBL" id="CAJVCH010308311">
    <property type="protein sequence ID" value="CAG7785989.1"/>
    <property type="molecule type" value="Genomic_DNA"/>
</dbReference>
<accession>A0A8J2L276</accession>
<name>A0A8J2L276_9HEXA</name>
<organism evidence="2 3">
    <name type="scientific">Allacma fusca</name>
    <dbReference type="NCBI Taxonomy" id="39272"/>
    <lineage>
        <taxon>Eukaryota</taxon>
        <taxon>Metazoa</taxon>
        <taxon>Ecdysozoa</taxon>
        <taxon>Arthropoda</taxon>
        <taxon>Hexapoda</taxon>
        <taxon>Collembola</taxon>
        <taxon>Symphypleona</taxon>
        <taxon>Sminthuridae</taxon>
        <taxon>Allacma</taxon>
    </lineage>
</organism>
<feature type="region of interest" description="Disordered" evidence="1">
    <location>
        <begin position="122"/>
        <end position="150"/>
    </location>
</feature>
<reference evidence="2" key="1">
    <citation type="submission" date="2021-06" db="EMBL/GenBank/DDBJ databases">
        <authorList>
            <person name="Hodson N. C."/>
            <person name="Mongue J. A."/>
            <person name="Jaron S. K."/>
        </authorList>
    </citation>
    <scope>NUCLEOTIDE SEQUENCE</scope>
</reference>
<keyword evidence="3" id="KW-1185">Reference proteome</keyword>
<comment type="caution">
    <text evidence="2">The sequence shown here is derived from an EMBL/GenBank/DDBJ whole genome shotgun (WGS) entry which is preliminary data.</text>
</comment>
<evidence type="ECO:0000313" key="3">
    <source>
        <dbReference type="Proteomes" id="UP000708208"/>
    </source>
</evidence>
<protein>
    <submittedName>
        <fullName evidence="2">Uncharacterized protein</fullName>
    </submittedName>
</protein>
<dbReference type="AlphaFoldDB" id="A0A8J2L276"/>